<dbReference type="EC" id="2.1.1.-" evidence="4"/>
<dbReference type="Pfam" id="PF11968">
    <property type="entry name" value="Bmt2"/>
    <property type="match status" value="1"/>
</dbReference>
<name>A0A8X6I063_TRICU</name>
<dbReference type="InterPro" id="IPR021867">
    <property type="entry name" value="Bmt2/SAMTOR"/>
</dbReference>
<keyword evidence="3 4" id="KW-0949">S-adenosyl-L-methionine</keyword>
<sequence>MMTPSQIRFFGTLESFIELFRGSEYSCHNEGSGECEKPPRSLKDPSKREREFLVTVYFFIIMDKSEHGNLVNTIQEVHDKLRKSLQISNDPNKVWDEHVREEEGLRNKYAKAMLKLATKVWDGKECRIDWSYKTCIDYFFCGGMERFLTREEKIRELESLSPSSRKKRIRELEVLKEKKIIGFSNTANHIKKQYLIKNEKLKLLDIGSCFNPFSKFPEFSCTAIDLTPATEDVLQCDFLHLKVQKTIDDESISKINFYEESFDVVVMSLVLEYLPASEQRAVFCFKAWQLLKQYGLCIIITPDSKSVHCNAPMIKSWKLALEKIGFKRVKYDKLTHLQCMAFAKVCRFSEVDITTCKSVADLLYIRQDFKSYVEDFPLTDDRSEEENQNICNQFLELPSGALFQI</sequence>
<dbReference type="HAMAP" id="MF_03044">
    <property type="entry name" value="BMT2"/>
    <property type="match status" value="1"/>
</dbReference>
<dbReference type="EMBL" id="BMAO01000673">
    <property type="protein sequence ID" value="GFQ68460.1"/>
    <property type="molecule type" value="Genomic_DNA"/>
</dbReference>
<feature type="binding site" evidence="4">
    <location>
        <position position="207"/>
    </location>
    <ligand>
        <name>S-adenosyl-L-methionine</name>
        <dbReference type="ChEBI" id="CHEBI:59789"/>
    </ligand>
</feature>
<keyword evidence="6" id="KW-1185">Reference proteome</keyword>
<dbReference type="GO" id="GO:0032259">
    <property type="term" value="P:methylation"/>
    <property type="evidence" value="ECO:0007669"/>
    <property type="project" value="UniProtKB-KW"/>
</dbReference>
<evidence type="ECO:0000256" key="3">
    <source>
        <dbReference type="ARBA" id="ARBA00022691"/>
    </source>
</evidence>
<dbReference type="OrthoDB" id="5954793at2759"/>
<dbReference type="Gene3D" id="3.40.50.150">
    <property type="entry name" value="Vaccinia Virus protein VP39"/>
    <property type="match status" value="1"/>
</dbReference>
<comment type="similarity">
    <text evidence="4">Belongs to the BMT2 family.</text>
</comment>
<evidence type="ECO:0000313" key="6">
    <source>
        <dbReference type="Proteomes" id="UP000887116"/>
    </source>
</evidence>
<comment type="function">
    <text evidence="4">S-adenosyl-L-methionine-binding protein that acts as an inhibitor of mTORC1 signaling. Acts as a sensor of S-adenosyl-L-methionine to signal methionine sufficiency to mTORC1. Probably also acts as a S-adenosyl-L-methionine-dependent methyltransferase.</text>
</comment>
<dbReference type="GO" id="GO:0008168">
    <property type="term" value="F:methyltransferase activity"/>
    <property type="evidence" value="ECO:0007669"/>
    <property type="project" value="UniProtKB-UniRule"/>
</dbReference>
<protein>
    <recommendedName>
        <fullName evidence="4">S-adenosylmethionine sensor upstream of mTORC1</fullName>
    </recommendedName>
    <alternativeName>
        <fullName evidence="4">Probable methyltransferase BMT2 homolog</fullName>
        <ecNumber evidence="4">2.1.1.-</ecNumber>
    </alternativeName>
</protein>
<dbReference type="Proteomes" id="UP000887116">
    <property type="component" value="Unassembled WGS sequence"/>
</dbReference>
<dbReference type="PANTHER" id="PTHR21008">
    <property type="entry name" value="S-ADENOSYLMETHIONINE SENSOR UPSTREAM OF MTORC1-RELATED"/>
    <property type="match status" value="1"/>
</dbReference>
<dbReference type="SUPFAM" id="SSF53335">
    <property type="entry name" value="S-adenosyl-L-methionine-dependent methyltransferases"/>
    <property type="match status" value="1"/>
</dbReference>
<accession>A0A8X6I063</accession>
<evidence type="ECO:0000256" key="1">
    <source>
        <dbReference type="ARBA" id="ARBA00022603"/>
    </source>
</evidence>
<keyword evidence="2 4" id="KW-0808">Transferase</keyword>
<feature type="binding site" evidence="4">
    <location>
        <position position="225"/>
    </location>
    <ligand>
        <name>S-adenosyl-L-methionine</name>
        <dbReference type="ChEBI" id="CHEBI:59789"/>
    </ligand>
</feature>
<organism evidence="5 6">
    <name type="scientific">Trichonephila clavata</name>
    <name type="common">Joro spider</name>
    <name type="synonym">Nephila clavata</name>
    <dbReference type="NCBI Taxonomy" id="2740835"/>
    <lineage>
        <taxon>Eukaryota</taxon>
        <taxon>Metazoa</taxon>
        <taxon>Ecdysozoa</taxon>
        <taxon>Arthropoda</taxon>
        <taxon>Chelicerata</taxon>
        <taxon>Arachnida</taxon>
        <taxon>Araneae</taxon>
        <taxon>Araneomorphae</taxon>
        <taxon>Entelegynae</taxon>
        <taxon>Araneoidea</taxon>
        <taxon>Nephilidae</taxon>
        <taxon>Trichonephila</taxon>
    </lineage>
</organism>
<proteinExistence type="inferred from homology"/>
<keyword evidence="1 4" id="KW-0489">Methyltransferase</keyword>
<evidence type="ECO:0000256" key="2">
    <source>
        <dbReference type="ARBA" id="ARBA00022679"/>
    </source>
</evidence>
<dbReference type="PANTHER" id="PTHR21008:SF0">
    <property type="entry name" value="S-ADENOSYLMETHIONINE SENSOR UPSTREAM OF MTORC1"/>
    <property type="match status" value="1"/>
</dbReference>
<dbReference type="GO" id="GO:1904262">
    <property type="term" value="P:negative regulation of TORC1 signaling"/>
    <property type="evidence" value="ECO:0007669"/>
    <property type="project" value="TreeGrafter"/>
</dbReference>
<comment type="caution">
    <text evidence="5">The sequence shown here is derived from an EMBL/GenBank/DDBJ whole genome shotgun (WGS) entry which is preliminary data.</text>
</comment>
<gene>
    <name evidence="5" type="primary">bmt2</name>
    <name evidence="5" type="ORF">TNCT_126041</name>
</gene>
<dbReference type="AlphaFoldDB" id="A0A8X6I063"/>
<dbReference type="InterPro" id="IPR029063">
    <property type="entry name" value="SAM-dependent_MTases_sf"/>
</dbReference>
<evidence type="ECO:0000256" key="4">
    <source>
        <dbReference type="HAMAP-Rule" id="MF_03044"/>
    </source>
</evidence>
<evidence type="ECO:0000313" key="5">
    <source>
        <dbReference type="EMBL" id="GFQ68460.1"/>
    </source>
</evidence>
<reference evidence="5" key="1">
    <citation type="submission" date="2020-07" db="EMBL/GenBank/DDBJ databases">
        <title>Multicomponent nature underlies the extraordinary mechanical properties of spider dragline silk.</title>
        <authorList>
            <person name="Kono N."/>
            <person name="Nakamura H."/>
            <person name="Mori M."/>
            <person name="Yoshida Y."/>
            <person name="Ohtoshi R."/>
            <person name="Malay A.D."/>
            <person name="Moran D.A.P."/>
            <person name="Tomita M."/>
            <person name="Numata K."/>
            <person name="Arakawa K."/>
        </authorList>
    </citation>
    <scope>NUCLEOTIDE SEQUENCE</scope>
</reference>